<reference evidence="3" key="1">
    <citation type="submission" date="2016-08" db="EMBL/GenBank/DDBJ databases">
        <authorList>
            <person name="Merda D."/>
            <person name="Briand M."/>
            <person name="Taghouti G."/>
            <person name="Carrere S."/>
            <person name="Gouzy J."/>
            <person name="Portier P."/>
            <person name="Jacques M.-A."/>
            <person name="Fischer-Le Saux M."/>
        </authorList>
    </citation>
    <scope>NUCLEOTIDE SEQUENCE [LARGE SCALE GENOMIC DNA]</scope>
    <source>
        <strain evidence="3">CFBP1156</strain>
    </source>
</reference>
<organism evidence="2 3">
    <name type="scientific">Xanthomonas hyacinthi</name>
    <dbReference type="NCBI Taxonomy" id="56455"/>
    <lineage>
        <taxon>Bacteria</taxon>
        <taxon>Pseudomonadati</taxon>
        <taxon>Pseudomonadota</taxon>
        <taxon>Gammaproteobacteria</taxon>
        <taxon>Lysobacterales</taxon>
        <taxon>Lysobacteraceae</taxon>
        <taxon>Xanthomonas</taxon>
    </lineage>
</organism>
<dbReference type="EMBL" id="MDEG01000027">
    <property type="protein sequence ID" value="PPU95499.1"/>
    <property type="molecule type" value="Genomic_DNA"/>
</dbReference>
<feature type="domain" description="Transglycosylase SLT" evidence="1">
    <location>
        <begin position="16"/>
        <end position="112"/>
    </location>
</feature>
<dbReference type="AlphaFoldDB" id="A0A2S7EQX4"/>
<dbReference type="OrthoDB" id="9808681at2"/>
<dbReference type="SUPFAM" id="SSF53955">
    <property type="entry name" value="Lysozyme-like"/>
    <property type="match status" value="1"/>
</dbReference>
<sequence>MSFIDLPPQLQERVICSISAAVKYEVPANIVLAVAEKEGGKPGQWVKNTNGTHDVGPMQFNTLYLGDLAKYGITANDVAAAGCYSFDLAAWRLRQHIRKDKGDLWTRAANYHSRTPQFNVVYRADLMRRAVKWADWLDARFVTRDVTKPGATPSTQVAVQAVAPTAPVVSKPAPAAVPQAAPAGPWSTASYVPRKLIINGQ</sequence>
<dbReference type="RefSeq" id="WP_046977530.1">
    <property type="nucleotide sequence ID" value="NZ_CP043477.1"/>
</dbReference>
<dbReference type="InterPro" id="IPR008258">
    <property type="entry name" value="Transglycosylase_SLT_dom_1"/>
</dbReference>
<dbReference type="CDD" id="cd13400">
    <property type="entry name" value="LT_IagB-like"/>
    <property type="match status" value="1"/>
</dbReference>
<dbReference type="InterPro" id="IPR023346">
    <property type="entry name" value="Lysozyme-like_dom_sf"/>
</dbReference>
<proteinExistence type="predicted"/>
<keyword evidence="3" id="KW-1185">Reference proteome</keyword>
<name>A0A2S7EQX4_9XANT</name>
<dbReference type="Proteomes" id="UP000238261">
    <property type="component" value="Unassembled WGS sequence"/>
</dbReference>
<evidence type="ECO:0000313" key="3">
    <source>
        <dbReference type="Proteomes" id="UP000238261"/>
    </source>
</evidence>
<evidence type="ECO:0000313" key="2">
    <source>
        <dbReference type="EMBL" id="PPU95499.1"/>
    </source>
</evidence>
<evidence type="ECO:0000259" key="1">
    <source>
        <dbReference type="Pfam" id="PF01464"/>
    </source>
</evidence>
<dbReference type="NCBIfam" id="NF010463">
    <property type="entry name" value="PRK13888.1"/>
    <property type="match status" value="1"/>
</dbReference>
<dbReference type="Pfam" id="PF01464">
    <property type="entry name" value="SLT"/>
    <property type="match status" value="1"/>
</dbReference>
<gene>
    <name evidence="2" type="ORF">XhyaCFBP1156_18640</name>
</gene>
<protein>
    <submittedName>
        <fullName evidence="2">Muramidase</fullName>
    </submittedName>
</protein>
<comment type="caution">
    <text evidence="2">The sequence shown here is derived from an EMBL/GenBank/DDBJ whole genome shotgun (WGS) entry which is preliminary data.</text>
</comment>
<accession>A0A2S7EQX4</accession>